<dbReference type="EMBL" id="BDQV01000151">
    <property type="protein sequence ID" value="GAY57039.1"/>
    <property type="molecule type" value="Genomic_DNA"/>
</dbReference>
<sequence>MSKGWWTATSLFPIFLCNLFPIRSVQDRELLLIHIMNNNLFEGVFQLMLFASTDVEQMPLRKTS</sequence>
<dbReference type="AlphaFoldDB" id="A0A2H5PXE1"/>
<organism evidence="1 2">
    <name type="scientific">Citrus unshiu</name>
    <name type="common">Satsuma mandarin</name>
    <name type="synonym">Citrus nobilis var. unshiu</name>
    <dbReference type="NCBI Taxonomy" id="55188"/>
    <lineage>
        <taxon>Eukaryota</taxon>
        <taxon>Viridiplantae</taxon>
        <taxon>Streptophyta</taxon>
        <taxon>Embryophyta</taxon>
        <taxon>Tracheophyta</taxon>
        <taxon>Spermatophyta</taxon>
        <taxon>Magnoliopsida</taxon>
        <taxon>eudicotyledons</taxon>
        <taxon>Gunneridae</taxon>
        <taxon>Pentapetalae</taxon>
        <taxon>rosids</taxon>
        <taxon>malvids</taxon>
        <taxon>Sapindales</taxon>
        <taxon>Rutaceae</taxon>
        <taxon>Aurantioideae</taxon>
        <taxon>Citrus</taxon>
    </lineage>
</organism>
<accession>A0A2H5PXE1</accession>
<keyword evidence="2" id="KW-1185">Reference proteome</keyword>
<protein>
    <submittedName>
        <fullName evidence="1">Uncharacterized protein</fullName>
    </submittedName>
</protein>
<gene>
    <name evidence="1" type="ORF">CUMW_176360</name>
</gene>
<comment type="caution">
    <text evidence="1">The sequence shown here is derived from an EMBL/GenBank/DDBJ whole genome shotgun (WGS) entry which is preliminary data.</text>
</comment>
<evidence type="ECO:0000313" key="2">
    <source>
        <dbReference type="Proteomes" id="UP000236630"/>
    </source>
</evidence>
<dbReference type="Proteomes" id="UP000236630">
    <property type="component" value="Unassembled WGS sequence"/>
</dbReference>
<reference evidence="1 2" key="1">
    <citation type="journal article" date="2017" name="Front. Genet.">
        <title>Draft sequencing of the heterozygous diploid genome of Satsuma (Citrus unshiu Marc.) using a hybrid assembly approach.</title>
        <authorList>
            <person name="Shimizu T."/>
            <person name="Tanizawa Y."/>
            <person name="Mochizuki T."/>
            <person name="Nagasaki H."/>
            <person name="Yoshioka T."/>
            <person name="Toyoda A."/>
            <person name="Fujiyama A."/>
            <person name="Kaminuma E."/>
            <person name="Nakamura Y."/>
        </authorList>
    </citation>
    <scope>NUCLEOTIDE SEQUENCE [LARGE SCALE GENOMIC DNA]</scope>
    <source>
        <strain evidence="2">cv. Miyagawa wase</strain>
    </source>
</reference>
<evidence type="ECO:0000313" key="1">
    <source>
        <dbReference type="EMBL" id="GAY57039.1"/>
    </source>
</evidence>
<name>A0A2H5PXE1_CITUN</name>
<proteinExistence type="predicted"/>